<dbReference type="PROSITE" id="PS00109">
    <property type="entry name" value="PROTEIN_KINASE_TYR"/>
    <property type="match status" value="1"/>
</dbReference>
<dbReference type="RefSeq" id="WP_053236133.1">
    <property type="nucleotide sequence ID" value="NZ_CP011125.1"/>
</dbReference>
<dbReference type="OrthoDB" id="9801841at2"/>
<reference evidence="6 7" key="1">
    <citation type="submission" date="2015-03" db="EMBL/GenBank/DDBJ databases">
        <title>Genome assembly of Sandaracinus amylolyticus DSM 53668.</title>
        <authorList>
            <person name="Sharma G."/>
            <person name="Subramanian S."/>
        </authorList>
    </citation>
    <scope>NUCLEOTIDE SEQUENCE [LARGE SCALE GENOMIC DNA]</scope>
    <source>
        <strain evidence="6 7">DSM 53668</strain>
    </source>
</reference>
<dbReference type="AlphaFoldDB" id="A0A0F6W6X2"/>
<keyword evidence="1" id="KW-0808">Transferase</keyword>
<dbReference type="SUPFAM" id="SSF56112">
    <property type="entry name" value="Protein kinase-like (PK-like)"/>
    <property type="match status" value="1"/>
</dbReference>
<accession>A0A0F6W6X2</accession>
<evidence type="ECO:0000256" key="1">
    <source>
        <dbReference type="ARBA" id="ARBA00022679"/>
    </source>
</evidence>
<dbReference type="KEGG" id="samy:DB32_006192"/>
<dbReference type="STRING" id="927083.DB32_006192"/>
<dbReference type="Proteomes" id="UP000034883">
    <property type="component" value="Chromosome"/>
</dbReference>
<dbReference type="PROSITE" id="PS50011">
    <property type="entry name" value="PROTEIN_KINASE_DOM"/>
    <property type="match status" value="1"/>
</dbReference>
<dbReference type="Gene3D" id="3.30.200.20">
    <property type="entry name" value="Phosphorylase Kinase, domain 1"/>
    <property type="match status" value="1"/>
</dbReference>
<dbReference type="Gene3D" id="1.10.510.10">
    <property type="entry name" value="Transferase(Phosphotransferase) domain 1"/>
    <property type="match status" value="1"/>
</dbReference>
<evidence type="ECO:0000256" key="3">
    <source>
        <dbReference type="ARBA" id="ARBA00022777"/>
    </source>
</evidence>
<dbReference type="InterPro" id="IPR011009">
    <property type="entry name" value="Kinase-like_dom_sf"/>
</dbReference>
<evidence type="ECO:0000259" key="5">
    <source>
        <dbReference type="PROSITE" id="PS50011"/>
    </source>
</evidence>
<organism evidence="6 7">
    <name type="scientific">Sandaracinus amylolyticus</name>
    <dbReference type="NCBI Taxonomy" id="927083"/>
    <lineage>
        <taxon>Bacteria</taxon>
        <taxon>Pseudomonadati</taxon>
        <taxon>Myxococcota</taxon>
        <taxon>Polyangia</taxon>
        <taxon>Polyangiales</taxon>
        <taxon>Sandaracinaceae</taxon>
        <taxon>Sandaracinus</taxon>
    </lineage>
</organism>
<dbReference type="GO" id="GO:0004674">
    <property type="term" value="F:protein serine/threonine kinase activity"/>
    <property type="evidence" value="ECO:0007669"/>
    <property type="project" value="UniProtKB-KW"/>
</dbReference>
<evidence type="ECO:0000256" key="2">
    <source>
        <dbReference type="ARBA" id="ARBA00022741"/>
    </source>
</evidence>
<keyword evidence="2" id="KW-0547">Nucleotide-binding</keyword>
<proteinExistence type="predicted"/>
<dbReference type="CDD" id="cd14014">
    <property type="entry name" value="STKc_PknB_like"/>
    <property type="match status" value="1"/>
</dbReference>
<dbReference type="Pfam" id="PF00069">
    <property type="entry name" value="Pkinase"/>
    <property type="match status" value="1"/>
</dbReference>
<feature type="domain" description="Protein kinase" evidence="5">
    <location>
        <begin position="18"/>
        <end position="275"/>
    </location>
</feature>
<dbReference type="EMBL" id="CP011125">
    <property type="protein sequence ID" value="AKF09043.1"/>
    <property type="molecule type" value="Genomic_DNA"/>
</dbReference>
<evidence type="ECO:0000313" key="7">
    <source>
        <dbReference type="Proteomes" id="UP000034883"/>
    </source>
</evidence>
<name>A0A0F6W6X2_9BACT</name>
<dbReference type="PANTHER" id="PTHR43289:SF6">
    <property type="entry name" value="SERINE_THREONINE-PROTEIN KINASE NEKL-3"/>
    <property type="match status" value="1"/>
</dbReference>
<evidence type="ECO:0000256" key="4">
    <source>
        <dbReference type="ARBA" id="ARBA00022840"/>
    </source>
</evidence>
<protein>
    <submittedName>
        <fullName evidence="6">Serine/threonine protein kinase</fullName>
    </submittedName>
</protein>
<keyword evidence="3 6" id="KW-0418">Kinase</keyword>
<keyword evidence="7" id="KW-1185">Reference proteome</keyword>
<dbReference type="PANTHER" id="PTHR43289">
    <property type="entry name" value="MITOGEN-ACTIVATED PROTEIN KINASE KINASE KINASE 20-RELATED"/>
    <property type="match status" value="1"/>
</dbReference>
<dbReference type="InterPro" id="IPR008266">
    <property type="entry name" value="Tyr_kinase_AS"/>
</dbReference>
<keyword evidence="4" id="KW-0067">ATP-binding</keyword>
<evidence type="ECO:0000313" key="6">
    <source>
        <dbReference type="EMBL" id="AKF09043.1"/>
    </source>
</evidence>
<gene>
    <name evidence="6" type="ORF">DB32_006192</name>
</gene>
<sequence length="314" mass="33853">MAEHSTREGSRREHIGGYEVLSRIGAGGMAETFRALRRGPGGIEQRVCLKRILPAWQDDARFVRMFLEEARIAARLRHATIVQVLDVGEHEGAPYLALELIEGADLRRVLDTENAHRRVLAADVVALLALELATALEHAHEHGVLHRDVSPANVLISEVGEVKLADFGIAKAQDGAAVTSTGFAKGKVAYMAPDYAATGKASTASDLFSLGVLLYEAASGRRPFRGPMRTPKDRAPLAKTAPHVPPRLVGIVERLLEPEPRDRYPSAGALFDAVAELTPTASARRALGALARAAAVEITTVEERTMQSESPPFV</sequence>
<keyword evidence="6" id="KW-0723">Serine/threonine-protein kinase</keyword>
<dbReference type="InterPro" id="IPR000719">
    <property type="entry name" value="Prot_kinase_dom"/>
</dbReference>
<dbReference type="GO" id="GO:0005524">
    <property type="term" value="F:ATP binding"/>
    <property type="evidence" value="ECO:0007669"/>
    <property type="project" value="UniProtKB-KW"/>
</dbReference>